<evidence type="ECO:0000256" key="5">
    <source>
        <dbReference type="ARBA" id="ARBA00022576"/>
    </source>
</evidence>
<dbReference type="FunFam" id="3.40.640.10:FF:000027">
    <property type="entry name" value="Serine--pyruvate aminotransferase, mitochondrial"/>
    <property type="match status" value="1"/>
</dbReference>
<feature type="modified residue" description="N6-(pyridoxal phosphate)lysine" evidence="11">
    <location>
        <position position="203"/>
    </location>
</feature>
<dbReference type="GO" id="GO:0008453">
    <property type="term" value="F:alanine-glyoxylate transaminase activity"/>
    <property type="evidence" value="ECO:0007669"/>
    <property type="project" value="UniProtKB-EC"/>
</dbReference>
<dbReference type="GO" id="GO:0005777">
    <property type="term" value="C:peroxisome"/>
    <property type="evidence" value="ECO:0007669"/>
    <property type="project" value="UniProtKB-SubCell"/>
</dbReference>
<dbReference type="Gene3D" id="3.90.1150.10">
    <property type="entry name" value="Aspartate Aminotransferase, domain 1"/>
    <property type="match status" value="1"/>
</dbReference>
<comment type="catalytic activity">
    <reaction evidence="1 9">
        <text>glyoxylate + L-alanine = glycine + pyruvate</text>
        <dbReference type="Rhea" id="RHEA:24248"/>
        <dbReference type="ChEBI" id="CHEBI:15361"/>
        <dbReference type="ChEBI" id="CHEBI:36655"/>
        <dbReference type="ChEBI" id="CHEBI:57305"/>
        <dbReference type="ChEBI" id="CHEBI:57972"/>
        <dbReference type="EC" id="2.6.1.44"/>
    </reaction>
</comment>
<dbReference type="Proteomes" id="UP001566132">
    <property type="component" value="Unassembled WGS sequence"/>
</dbReference>
<evidence type="ECO:0000256" key="1">
    <source>
        <dbReference type="ARBA" id="ARBA00001781"/>
    </source>
</evidence>
<comment type="cofactor">
    <cofactor evidence="2 9 11 13">
        <name>pyridoxal 5'-phosphate</name>
        <dbReference type="ChEBI" id="CHEBI:597326"/>
    </cofactor>
</comment>
<dbReference type="SUPFAM" id="SSF53383">
    <property type="entry name" value="PLP-dependent transferases"/>
    <property type="match status" value="1"/>
</dbReference>
<evidence type="ECO:0000313" key="15">
    <source>
        <dbReference type="EMBL" id="KAL1491378.1"/>
    </source>
</evidence>
<evidence type="ECO:0000256" key="11">
    <source>
        <dbReference type="PIRSR" id="PIRSR000524-50"/>
    </source>
</evidence>
<keyword evidence="6" id="KW-0808">Transferase</keyword>
<dbReference type="InterPro" id="IPR020578">
    <property type="entry name" value="Aminotrans_V_PyrdxlP_BS"/>
</dbReference>
<evidence type="ECO:0000256" key="6">
    <source>
        <dbReference type="ARBA" id="ARBA00022679"/>
    </source>
</evidence>
<evidence type="ECO:0000256" key="2">
    <source>
        <dbReference type="ARBA" id="ARBA00001933"/>
    </source>
</evidence>
<evidence type="ECO:0000256" key="8">
    <source>
        <dbReference type="ARBA" id="ARBA00023140"/>
    </source>
</evidence>
<dbReference type="Pfam" id="PF00266">
    <property type="entry name" value="Aminotran_5"/>
    <property type="match status" value="1"/>
</dbReference>
<dbReference type="GO" id="GO:0009436">
    <property type="term" value="P:glyoxylate catabolic process"/>
    <property type="evidence" value="ECO:0007669"/>
    <property type="project" value="UniProtKB-ARBA"/>
</dbReference>
<dbReference type="InterPro" id="IPR000192">
    <property type="entry name" value="Aminotrans_V_dom"/>
</dbReference>
<dbReference type="InterPro" id="IPR015422">
    <property type="entry name" value="PyrdxlP-dep_Trfase_small"/>
</dbReference>
<evidence type="ECO:0000256" key="9">
    <source>
        <dbReference type="PIRNR" id="PIRNR000524"/>
    </source>
</evidence>
<name>A0ABD1E9N8_HYPHA</name>
<evidence type="ECO:0000256" key="10">
    <source>
        <dbReference type="PIRSR" id="PIRSR000524-1"/>
    </source>
</evidence>
<evidence type="ECO:0000256" key="4">
    <source>
        <dbReference type="ARBA" id="ARBA00009236"/>
    </source>
</evidence>
<reference evidence="15 16" key="1">
    <citation type="submission" date="2024-05" db="EMBL/GenBank/DDBJ databases">
        <title>Genetic variation in Jamaican populations of the coffee berry borer (Hypothenemus hampei).</title>
        <authorList>
            <person name="Errbii M."/>
            <person name="Myrie A."/>
        </authorList>
    </citation>
    <scope>NUCLEOTIDE SEQUENCE [LARGE SCALE GENOMIC DNA]</scope>
    <source>
        <strain evidence="15">JA-Hopewell-2020-01-JO</strain>
        <tissue evidence="15">Whole body</tissue>
    </source>
</reference>
<dbReference type="InterPro" id="IPR015424">
    <property type="entry name" value="PyrdxlP-dep_Trfase"/>
</dbReference>
<evidence type="ECO:0000256" key="12">
    <source>
        <dbReference type="RuleBase" id="RU004075"/>
    </source>
</evidence>
<dbReference type="AlphaFoldDB" id="A0ABD1E9N8"/>
<protein>
    <recommendedName>
        <fullName evidence="9">Alanine--glyoxylate aminotransferase</fullName>
        <ecNumber evidence="9">2.6.1.44</ecNumber>
    </recommendedName>
</protein>
<evidence type="ECO:0000256" key="7">
    <source>
        <dbReference type="ARBA" id="ARBA00022898"/>
    </source>
</evidence>
<evidence type="ECO:0000313" key="16">
    <source>
        <dbReference type="Proteomes" id="UP001566132"/>
    </source>
</evidence>
<keyword evidence="8" id="KW-0576">Peroxisome</keyword>
<feature type="binding site" evidence="10">
    <location>
        <position position="354"/>
    </location>
    <ligand>
        <name>substrate</name>
    </ligand>
</feature>
<dbReference type="PROSITE" id="PS00595">
    <property type="entry name" value="AA_TRANSFER_CLASS_5"/>
    <property type="match status" value="1"/>
</dbReference>
<evidence type="ECO:0000256" key="13">
    <source>
        <dbReference type="RuleBase" id="RU004504"/>
    </source>
</evidence>
<proteinExistence type="inferred from homology"/>
<evidence type="ECO:0000256" key="3">
    <source>
        <dbReference type="ARBA" id="ARBA00004275"/>
    </source>
</evidence>
<evidence type="ECO:0000259" key="14">
    <source>
        <dbReference type="Pfam" id="PF00266"/>
    </source>
</evidence>
<dbReference type="Gene3D" id="3.40.640.10">
    <property type="entry name" value="Type I PLP-dependent aspartate aminotransferase-like (Major domain)"/>
    <property type="match status" value="1"/>
</dbReference>
<comment type="caution">
    <text evidence="15">The sequence shown here is derived from an EMBL/GenBank/DDBJ whole genome shotgun (WGS) entry which is preliminary data.</text>
</comment>
<dbReference type="FunFam" id="3.90.1150.10:FF:000039">
    <property type="entry name" value="Serine--pyruvate aminotransferase"/>
    <property type="match status" value="1"/>
</dbReference>
<dbReference type="EMBL" id="JBDJPC010000009">
    <property type="protein sequence ID" value="KAL1491378.1"/>
    <property type="molecule type" value="Genomic_DNA"/>
</dbReference>
<dbReference type="CDD" id="cd06451">
    <property type="entry name" value="AGAT_like"/>
    <property type="match status" value="1"/>
</dbReference>
<feature type="domain" description="Aminotransferase class V" evidence="14">
    <location>
        <begin position="33"/>
        <end position="363"/>
    </location>
</feature>
<dbReference type="PIRSF" id="PIRSF000524">
    <property type="entry name" value="SPT"/>
    <property type="match status" value="1"/>
</dbReference>
<dbReference type="PANTHER" id="PTHR21152:SF40">
    <property type="entry name" value="ALANINE--GLYOXYLATE AMINOTRANSFERASE"/>
    <property type="match status" value="1"/>
</dbReference>
<accession>A0ABD1E9N8</accession>
<dbReference type="InterPro" id="IPR024169">
    <property type="entry name" value="SP_NH2Trfase/AEP_transaminase"/>
</dbReference>
<keyword evidence="7 9" id="KW-0663">Pyridoxal phosphate</keyword>
<comment type="similarity">
    <text evidence="4 9 12">Belongs to the class-V pyridoxal-phosphate-dependent aminotransferase family.</text>
</comment>
<keyword evidence="16" id="KW-1185">Reference proteome</keyword>
<dbReference type="InterPro" id="IPR015421">
    <property type="entry name" value="PyrdxlP-dep_Trfase_major"/>
</dbReference>
<sequence>MEVPPPEELKQPLVVPYKLLMGPGPSNPPPRVMNALTHPILGHMHEEMFQIMDDIKKGIQYVFQTKSKLTLALSASGHSGMEAIFSNLIEPGDRVLVLVNGYWGQRASDIAKRHGAQVKTLVQIGDTFSIITIDNAIQTFRPKLLFIIHGETSTGVCQPLEGIGEITKRYNCLLAVDTVASLAAVPFKMDAWKIDVAYTGSQKMLQAPAGITPIAFSDRAQHVIFTRKSEVPVYYVDMKILGRQWGCFDSSRTYHHTTCSSLLYALREALALAVEEGLENRIEKQKFCAQKLYEGLQNLGFEFYVEEEYKRLPSVTTVKVPQGINSNEVVAYVMKKFHIDIQGGLGPTAGKVFRIGIMGYNTTPEKVAIVLEALKDALHNCRKSKF</sequence>
<organism evidence="15 16">
    <name type="scientific">Hypothenemus hampei</name>
    <name type="common">Coffee berry borer</name>
    <dbReference type="NCBI Taxonomy" id="57062"/>
    <lineage>
        <taxon>Eukaryota</taxon>
        <taxon>Metazoa</taxon>
        <taxon>Ecdysozoa</taxon>
        <taxon>Arthropoda</taxon>
        <taxon>Hexapoda</taxon>
        <taxon>Insecta</taxon>
        <taxon>Pterygota</taxon>
        <taxon>Neoptera</taxon>
        <taxon>Endopterygota</taxon>
        <taxon>Coleoptera</taxon>
        <taxon>Polyphaga</taxon>
        <taxon>Cucujiformia</taxon>
        <taxon>Curculionidae</taxon>
        <taxon>Scolytinae</taxon>
        <taxon>Hypothenemus</taxon>
    </lineage>
</organism>
<comment type="subcellular location">
    <subcellularLocation>
        <location evidence="3">Peroxisome</location>
    </subcellularLocation>
</comment>
<dbReference type="EC" id="2.6.1.44" evidence="9"/>
<keyword evidence="5" id="KW-0032">Aminotransferase</keyword>
<dbReference type="PANTHER" id="PTHR21152">
    <property type="entry name" value="AMINOTRANSFERASE CLASS V"/>
    <property type="match status" value="1"/>
</dbReference>
<gene>
    <name evidence="15" type="ORF">ABEB36_011985</name>
</gene>